<name>A0ABV9YD02_9PSEU</name>
<sequence length="258" mass="26850">MTSLSKVIEAADSALAKAEKATEALDVALDLAEDAHALLGDALQGSTTGNKDAIVATFTEVTDGIKDLIELLTEAVRSTETLRAGLLGTPPPQPTAKPPPLPPPPLPPAASPPAPGVPATLSPEEVKQLRDDLPPTVVSSTGQKTHGRWVGPDGTVRPIVSGNGPEADSAAVHLRALPLPRRGLPFATWHAETKLAAHMRDTGTRHASVVVNNPPCPGTFGCETLVGLILPDGFSLTIHGPDGYHKTITGGQRPPWQR</sequence>
<keyword evidence="3" id="KW-1185">Reference proteome</keyword>
<evidence type="ECO:0000313" key="2">
    <source>
        <dbReference type="EMBL" id="MFC5059739.1"/>
    </source>
</evidence>
<feature type="region of interest" description="Disordered" evidence="1">
    <location>
        <begin position="84"/>
        <end position="155"/>
    </location>
</feature>
<evidence type="ECO:0000256" key="1">
    <source>
        <dbReference type="SAM" id="MobiDB-lite"/>
    </source>
</evidence>
<protein>
    <submittedName>
        <fullName evidence="2">DddA-like double-stranded DNA deaminase toxin</fullName>
    </submittedName>
</protein>
<organism evidence="2 3">
    <name type="scientific">Saccharothrix xinjiangensis</name>
    <dbReference type="NCBI Taxonomy" id="204798"/>
    <lineage>
        <taxon>Bacteria</taxon>
        <taxon>Bacillati</taxon>
        <taxon>Actinomycetota</taxon>
        <taxon>Actinomycetes</taxon>
        <taxon>Pseudonocardiales</taxon>
        <taxon>Pseudonocardiaceae</taxon>
        <taxon>Saccharothrix</taxon>
    </lineage>
</organism>
<feature type="compositionally biased region" description="Basic and acidic residues" evidence="1">
    <location>
        <begin position="124"/>
        <end position="133"/>
    </location>
</feature>
<gene>
    <name evidence="2" type="ORF">ACFPFM_38995</name>
</gene>
<evidence type="ECO:0000313" key="3">
    <source>
        <dbReference type="Proteomes" id="UP001595833"/>
    </source>
</evidence>
<comment type="caution">
    <text evidence="2">The sequence shown here is derived from an EMBL/GenBank/DDBJ whole genome shotgun (WGS) entry which is preliminary data.</text>
</comment>
<dbReference type="Pfam" id="PF14428">
    <property type="entry name" value="DddA-like"/>
    <property type="match status" value="1"/>
</dbReference>
<accession>A0ABV9YD02</accession>
<dbReference type="Proteomes" id="UP001595833">
    <property type="component" value="Unassembled WGS sequence"/>
</dbReference>
<proteinExistence type="predicted"/>
<dbReference type="EMBL" id="JBHSJB010000044">
    <property type="protein sequence ID" value="MFC5059739.1"/>
    <property type="molecule type" value="Genomic_DNA"/>
</dbReference>
<dbReference type="InterPro" id="IPR032724">
    <property type="entry name" value="SCP1.201-like"/>
</dbReference>
<reference evidence="3" key="1">
    <citation type="journal article" date="2019" name="Int. J. Syst. Evol. Microbiol.">
        <title>The Global Catalogue of Microorganisms (GCM) 10K type strain sequencing project: providing services to taxonomists for standard genome sequencing and annotation.</title>
        <authorList>
            <consortium name="The Broad Institute Genomics Platform"/>
            <consortium name="The Broad Institute Genome Sequencing Center for Infectious Disease"/>
            <person name="Wu L."/>
            <person name="Ma J."/>
        </authorList>
    </citation>
    <scope>NUCLEOTIDE SEQUENCE [LARGE SCALE GENOMIC DNA]</scope>
    <source>
        <strain evidence="3">KCTC 12848</strain>
    </source>
</reference>
<dbReference type="RefSeq" id="WP_344043722.1">
    <property type="nucleotide sequence ID" value="NZ_BAAAKE010000050.1"/>
</dbReference>
<feature type="compositionally biased region" description="Pro residues" evidence="1">
    <location>
        <begin position="89"/>
        <end position="116"/>
    </location>
</feature>